<proteinExistence type="predicted"/>
<feature type="region of interest" description="Disordered" evidence="5">
    <location>
        <begin position="1173"/>
        <end position="1453"/>
    </location>
</feature>
<feature type="region of interest" description="Disordered" evidence="5">
    <location>
        <begin position="378"/>
        <end position="399"/>
    </location>
</feature>
<dbReference type="GO" id="GO:0005096">
    <property type="term" value="F:GTPase activator activity"/>
    <property type="evidence" value="ECO:0007669"/>
    <property type="project" value="UniProtKB-KW"/>
</dbReference>
<evidence type="ECO:0000256" key="4">
    <source>
        <dbReference type="SAM" id="Coils"/>
    </source>
</evidence>
<dbReference type="PROSITE" id="PS50085">
    <property type="entry name" value="RAPGAP"/>
    <property type="match status" value="1"/>
</dbReference>
<evidence type="ECO:0000256" key="5">
    <source>
        <dbReference type="SAM" id="MobiDB-lite"/>
    </source>
</evidence>
<evidence type="ECO:0000313" key="9">
    <source>
        <dbReference type="Proteomes" id="UP001148018"/>
    </source>
</evidence>
<dbReference type="PROSITE" id="PS50106">
    <property type="entry name" value="PDZ"/>
    <property type="match status" value="1"/>
</dbReference>
<gene>
    <name evidence="8" type="ORF">NHX12_007905</name>
</gene>
<dbReference type="SUPFAM" id="SSF50156">
    <property type="entry name" value="PDZ domain-like"/>
    <property type="match status" value="1"/>
</dbReference>
<accession>A0A9Q0I9P4</accession>
<dbReference type="GO" id="GO:0005886">
    <property type="term" value="C:plasma membrane"/>
    <property type="evidence" value="ECO:0007669"/>
    <property type="project" value="TreeGrafter"/>
</dbReference>
<dbReference type="SMART" id="SM00228">
    <property type="entry name" value="PDZ"/>
    <property type="match status" value="1"/>
</dbReference>
<feature type="compositionally biased region" description="Low complexity" evidence="5">
    <location>
        <begin position="1196"/>
        <end position="1210"/>
    </location>
</feature>
<dbReference type="InterPro" id="IPR021818">
    <property type="entry name" value="SIPA1L_C"/>
</dbReference>
<evidence type="ECO:0000313" key="8">
    <source>
        <dbReference type="EMBL" id="KAJ3589948.1"/>
    </source>
</evidence>
<dbReference type="SUPFAM" id="SSF111347">
    <property type="entry name" value="Rap/Ran-GAP"/>
    <property type="match status" value="1"/>
</dbReference>
<keyword evidence="1" id="KW-0343">GTPase activation</keyword>
<evidence type="ECO:0008006" key="10">
    <source>
        <dbReference type="Google" id="ProtNLM"/>
    </source>
</evidence>
<protein>
    <recommendedName>
        <fullName evidence="10">Signal-induced proliferation-associated 1 like 3</fullName>
    </recommendedName>
</protein>
<feature type="coiled-coil region" evidence="4">
    <location>
        <begin position="1680"/>
        <end position="1728"/>
    </location>
</feature>
<feature type="compositionally biased region" description="Polar residues" evidence="5">
    <location>
        <begin position="144"/>
        <end position="153"/>
    </location>
</feature>
<dbReference type="EMBL" id="JANIIK010000114">
    <property type="protein sequence ID" value="KAJ3589948.1"/>
    <property type="molecule type" value="Genomic_DNA"/>
</dbReference>
<feature type="region of interest" description="Disordered" evidence="5">
    <location>
        <begin position="65"/>
        <end position="161"/>
    </location>
</feature>
<dbReference type="Pfam" id="PF02145">
    <property type="entry name" value="Rap_GAP"/>
    <property type="match status" value="1"/>
</dbReference>
<evidence type="ECO:0000259" key="7">
    <source>
        <dbReference type="PROSITE" id="PS50106"/>
    </source>
</evidence>
<feature type="domain" description="PDZ" evidence="7">
    <location>
        <begin position="947"/>
        <end position="1011"/>
    </location>
</feature>
<feature type="compositionally biased region" description="Pro residues" evidence="5">
    <location>
        <begin position="1"/>
        <end position="16"/>
    </location>
</feature>
<feature type="compositionally biased region" description="Basic and acidic residues" evidence="5">
    <location>
        <begin position="241"/>
        <end position="253"/>
    </location>
</feature>
<evidence type="ECO:0000259" key="6">
    <source>
        <dbReference type="PROSITE" id="PS50085"/>
    </source>
</evidence>
<keyword evidence="3 4" id="KW-0175">Coiled coil</keyword>
<dbReference type="FunFam" id="3.40.50.11210:FF:000002">
    <property type="entry name" value="Signal-induced proliferation-associated 1-like protein 1"/>
    <property type="match status" value="1"/>
</dbReference>
<feature type="compositionally biased region" description="Low complexity" evidence="5">
    <location>
        <begin position="1376"/>
        <end position="1399"/>
    </location>
</feature>
<dbReference type="GO" id="GO:0005794">
    <property type="term" value="C:Golgi apparatus"/>
    <property type="evidence" value="ECO:0007669"/>
    <property type="project" value="TreeGrafter"/>
</dbReference>
<reference evidence="8" key="1">
    <citation type="submission" date="2022-07" db="EMBL/GenBank/DDBJ databases">
        <title>Chromosome-level genome of Muraenolepis orangiensis.</title>
        <authorList>
            <person name="Kim J."/>
        </authorList>
    </citation>
    <scope>NUCLEOTIDE SEQUENCE</scope>
    <source>
        <strain evidence="8">KU_S4_2022</strain>
        <tissue evidence="8">Muscle</tissue>
    </source>
</reference>
<feature type="region of interest" description="Disordered" evidence="5">
    <location>
        <begin position="1"/>
        <end position="39"/>
    </location>
</feature>
<keyword evidence="9" id="KW-1185">Reference proteome</keyword>
<keyword evidence="2" id="KW-0597">Phosphoprotein</keyword>
<feature type="compositionally biased region" description="Polar residues" evidence="5">
    <location>
        <begin position="1406"/>
        <end position="1425"/>
    </location>
</feature>
<dbReference type="Gene3D" id="6.10.140.210">
    <property type="match status" value="1"/>
</dbReference>
<feature type="region of interest" description="Disordered" evidence="5">
    <location>
        <begin position="1040"/>
        <end position="1061"/>
    </location>
</feature>
<dbReference type="InterPro" id="IPR000331">
    <property type="entry name" value="Rap/Ran_GAP_dom"/>
</dbReference>
<dbReference type="CDD" id="cd06745">
    <property type="entry name" value="PDZ_SIPA1-like"/>
    <property type="match status" value="1"/>
</dbReference>
<evidence type="ECO:0000256" key="1">
    <source>
        <dbReference type="ARBA" id="ARBA00022468"/>
    </source>
</evidence>
<dbReference type="Pfam" id="PF11881">
    <property type="entry name" value="SPAR_C"/>
    <property type="match status" value="1"/>
</dbReference>
<feature type="compositionally biased region" description="Low complexity" evidence="5">
    <location>
        <begin position="1260"/>
        <end position="1284"/>
    </location>
</feature>
<feature type="compositionally biased region" description="Basic and acidic residues" evidence="5">
    <location>
        <begin position="1241"/>
        <end position="1252"/>
    </location>
</feature>
<dbReference type="GO" id="GO:0090162">
    <property type="term" value="P:establishment of epithelial cell polarity"/>
    <property type="evidence" value="ECO:0007669"/>
    <property type="project" value="TreeGrafter"/>
</dbReference>
<dbReference type="Proteomes" id="UP001148018">
    <property type="component" value="Unassembled WGS sequence"/>
</dbReference>
<dbReference type="PANTHER" id="PTHR15711:SF15">
    <property type="entry name" value="SIGNAL-INDUCED PROLIFERATION-ASSOCIATED 1-LIKE PROTEIN 3"/>
    <property type="match status" value="1"/>
</dbReference>
<feature type="compositionally biased region" description="Low complexity" evidence="5">
    <location>
        <begin position="260"/>
        <end position="270"/>
    </location>
</feature>
<dbReference type="PANTHER" id="PTHR15711">
    <property type="entry name" value="RAP GTPASE-ACTIVATING PROTEIN"/>
    <property type="match status" value="1"/>
</dbReference>
<feature type="compositionally biased region" description="Basic and acidic residues" evidence="5">
    <location>
        <begin position="1285"/>
        <end position="1301"/>
    </location>
</feature>
<dbReference type="InterPro" id="IPR036034">
    <property type="entry name" value="PDZ_sf"/>
</dbReference>
<dbReference type="Gene3D" id="2.30.42.10">
    <property type="match status" value="1"/>
</dbReference>
<dbReference type="InterPro" id="IPR035974">
    <property type="entry name" value="Rap/Ran-GAP_sf"/>
</dbReference>
<feature type="compositionally biased region" description="Polar residues" evidence="5">
    <location>
        <begin position="1322"/>
        <end position="1340"/>
    </location>
</feature>
<feature type="region of interest" description="Disordered" evidence="5">
    <location>
        <begin position="199"/>
        <end position="298"/>
    </location>
</feature>
<dbReference type="Gene3D" id="3.40.50.11210">
    <property type="entry name" value="Rap/Ran-GAP"/>
    <property type="match status" value="1"/>
</dbReference>
<evidence type="ECO:0000256" key="3">
    <source>
        <dbReference type="ARBA" id="ARBA00023054"/>
    </source>
</evidence>
<feature type="non-terminal residue" evidence="8">
    <location>
        <position position="1"/>
    </location>
</feature>
<feature type="compositionally biased region" description="Basic and acidic residues" evidence="5">
    <location>
        <begin position="278"/>
        <end position="289"/>
    </location>
</feature>
<organism evidence="8 9">
    <name type="scientific">Muraenolepis orangiensis</name>
    <name type="common">Patagonian moray cod</name>
    <dbReference type="NCBI Taxonomy" id="630683"/>
    <lineage>
        <taxon>Eukaryota</taxon>
        <taxon>Metazoa</taxon>
        <taxon>Chordata</taxon>
        <taxon>Craniata</taxon>
        <taxon>Vertebrata</taxon>
        <taxon>Euteleostomi</taxon>
        <taxon>Actinopterygii</taxon>
        <taxon>Neopterygii</taxon>
        <taxon>Teleostei</taxon>
        <taxon>Neoteleostei</taxon>
        <taxon>Acanthomorphata</taxon>
        <taxon>Zeiogadaria</taxon>
        <taxon>Gadariae</taxon>
        <taxon>Gadiformes</taxon>
        <taxon>Muraenolepidoidei</taxon>
        <taxon>Muraenolepididae</taxon>
        <taxon>Muraenolepis</taxon>
    </lineage>
</organism>
<dbReference type="InterPro" id="IPR050989">
    <property type="entry name" value="Rap1_Ran_GAP"/>
</dbReference>
<dbReference type="GO" id="GO:0003382">
    <property type="term" value="P:epithelial cell morphogenesis"/>
    <property type="evidence" value="ECO:0007669"/>
    <property type="project" value="TreeGrafter"/>
</dbReference>
<dbReference type="InterPro" id="IPR001478">
    <property type="entry name" value="PDZ"/>
</dbReference>
<feature type="region of interest" description="Disordered" evidence="5">
    <location>
        <begin position="1614"/>
        <end position="1649"/>
    </location>
</feature>
<feature type="compositionally biased region" description="Low complexity" evidence="5">
    <location>
        <begin position="90"/>
        <end position="101"/>
    </location>
</feature>
<feature type="compositionally biased region" description="Low complexity" evidence="5">
    <location>
        <begin position="378"/>
        <end position="387"/>
    </location>
</feature>
<feature type="compositionally biased region" description="Low complexity" evidence="5">
    <location>
        <begin position="1627"/>
        <end position="1640"/>
    </location>
</feature>
<dbReference type="OrthoDB" id="2499658at2759"/>
<comment type="caution">
    <text evidence="8">The sequence shown here is derived from an EMBL/GenBank/DDBJ whole genome shotgun (WGS) entry which is preliminary data.</text>
</comment>
<sequence length="1744" mass="190279">RAPPLPRDANPLPGPEPSQGDMNSFKDRGHPPFRHLPNGHLALGDLSGLPRVSVPKMGVRARIAEWPPRRAQSRESLLENGKGGSNHDCSTTSIASSAYSSDMGRMRGGMARLPRRQTKEDEYRGGQSERSSMWNLRGFPPLRQRSNSEMTLSEQDETEVECRGVGGMGSLYREYGSTSSIDIQGIPEQSFFDMLHQFHQERPDQRSLVPGQLGELLHTPDSPPRAAVPSGSSLHPGGTAAEDRGRRDVGEGRVRKKSGGTESSLGTSSLFRKLRSTSRGELDGGKGETSEDGLGRNPTDAPYKPWVCPKSFVHFDAQSILFDLHEAAAQRGYASQRRNTATGASAASVSLSVSRCSSTAPSSTAAEPTYSSIEDLTLGLGPSGTSLAPEPPDGPRSSPGPLLLLSCPHFLNETGGHGERNVSFLSSGGERSEGSRGWLRRSNASVSVLEVPIEQQVTRLDMLKLYSIEHVDLGAKLGQHSNYFGTDDKLGPVAVSIRREKLDDTKDLKDQYQYRLIVRTSELVTLRGSILEDAVASTARHGAVRGLPLKEVLEQVVPELSVSCLRLALSTPKVTEQLLKLDEQGLSQKHKVGVLLCRAGQSTEEEMYNNEEASAAFSSFLELLGEQVLLKGFGKYAAQLDTKTDSTGTHSLYTAYQDYEIMFHVSTMLPYMPNNPQQVAVLISEKNALTLLRKRHIGNDIVTIIFQEPGALPFTPQNIRSHFQHVFVIVRVHNPCSENTFYSVAVTRMKDVPPFGPPIPSGVAFRDPDAFRDFLLAKVLNAETAAHKSEKFHTMATRTRQEYLRDLAENCVSGTPLDSAGKLNNLISLASKKRERARAREGAELGAAGAVAWRVLAQDFGGGGTEIACALGMSAEYVLLVDQSTKEVVFNCFCSDVIGWTPERLALKIFYGRGDHIAVRVPEGCAQDIREVVQRLKPLTVGCETVDMTLRRNGLGQLGFHVRLDGTVAEVEEYGFAWQAGLRQGSRLVEICKVAAVTLTHEQMIDLLRTSVTVKVVIIPPYEEGGPRRGCTEEYEMKTMEQKPEPEPLAVGYRPSPRPPGWRWDSPPIPQGLHSTPPNPQRWVPMGPPPPPLPRGHKTLVPVPYREAQHVNAKRPVSYPENHYTMSPAGGDRALPYRNPSASFSSPSSGLVGLSSMGPPGINPGPFIRYKPSFDRYGTGQRPLVGYEPPLALDITSSGESSSGFTSQESTMERCKTEPLWHVPVTSSRGMGAGGGQRRPPRQDVPGKDSPNRHSKAQYSSHSSSNTLSSNASSGHSGHSGHSGNSDERWSDGGPRGDREAAVGNGGCPGDPADDLDPFNKGGSSDSGSANQNKAYQTRTFPPPGSSVEKVDTSFKPRACYTPQGYKTPAADMGRPARASTTTPTSAQLSSTPLSSSAPKAFYGKSRTSAWQPEDNSLSSLNIPPTSSSTDSSSKKQVDLNSKNVFGQPRLRASLRDLRSPRRTYKSTIEDDLKKLIIMDNPADMPPRDTSPRRTLQRTFSDESLCSGRRDASYASTETVTTPTDVLFTCTLPTRKHANAPASHCGTKKAALSSSELSLTEVRDKVPPLRRLDPGLMPLPDTTCGLEWTSLVSAAKAYEVQRAVSLFSLTEPQVGGQDVRPSVSPVQFQTPQTPRTTPTFSGTSCSRENSWNPPEPFFNPVCAAFYIYSDEVPNDLPGRLFHLEVMLKQLNTDLEKEKKDKVVLMAEMADLRENNQRLQEESMSASEQLRKFSMLFTNPQPERK</sequence>
<feature type="region of interest" description="Disordered" evidence="5">
    <location>
        <begin position="1480"/>
        <end position="1499"/>
    </location>
</feature>
<feature type="domain" description="Rap-GAP" evidence="6">
    <location>
        <begin position="578"/>
        <end position="807"/>
    </location>
</feature>
<dbReference type="GO" id="GO:0051056">
    <property type="term" value="P:regulation of small GTPase mediated signal transduction"/>
    <property type="evidence" value="ECO:0007669"/>
    <property type="project" value="InterPro"/>
</dbReference>
<evidence type="ECO:0000256" key="2">
    <source>
        <dbReference type="ARBA" id="ARBA00022553"/>
    </source>
</evidence>
<name>A0A9Q0I9P4_9TELE</name>